<comment type="caution">
    <text evidence="11">The sequence shown here is derived from an EMBL/GenBank/DDBJ whole genome shotgun (WGS) entry which is preliminary data.</text>
</comment>
<gene>
    <name evidence="11" type="ORF">JKP88DRAFT_31376</name>
</gene>
<comment type="subunit">
    <text evidence="8">Component of the TIM22 complex.</text>
</comment>
<dbReference type="AlphaFoldDB" id="A0A835Z765"/>
<evidence type="ECO:0000256" key="2">
    <source>
        <dbReference type="ARBA" id="ARBA00008444"/>
    </source>
</evidence>
<dbReference type="EMBL" id="JAFCMP010000084">
    <property type="protein sequence ID" value="KAG5187708.1"/>
    <property type="molecule type" value="Genomic_DNA"/>
</dbReference>
<feature type="chain" id="PRO_5032732880" description="Mitochondrial import inner membrane translocase subunit TIM22" evidence="10">
    <location>
        <begin position="21"/>
        <end position="263"/>
    </location>
</feature>
<dbReference type="PROSITE" id="PS51257">
    <property type="entry name" value="PROKAR_LIPOPROTEIN"/>
    <property type="match status" value="1"/>
</dbReference>
<evidence type="ECO:0000313" key="12">
    <source>
        <dbReference type="Proteomes" id="UP000664859"/>
    </source>
</evidence>
<evidence type="ECO:0000256" key="6">
    <source>
        <dbReference type="ARBA" id="ARBA00023128"/>
    </source>
</evidence>
<protein>
    <recommendedName>
        <fullName evidence="8">Mitochondrial import inner membrane translocase subunit TIM22</fullName>
    </recommendedName>
</protein>
<evidence type="ECO:0000256" key="8">
    <source>
        <dbReference type="RuleBase" id="RU367038"/>
    </source>
</evidence>
<evidence type="ECO:0000256" key="4">
    <source>
        <dbReference type="ARBA" id="ARBA00022792"/>
    </source>
</evidence>
<keyword evidence="12" id="KW-1185">Reference proteome</keyword>
<reference evidence="11" key="1">
    <citation type="submission" date="2021-02" db="EMBL/GenBank/DDBJ databases">
        <title>First Annotated Genome of the Yellow-green Alga Tribonema minus.</title>
        <authorList>
            <person name="Mahan K.M."/>
        </authorList>
    </citation>
    <scope>NUCLEOTIDE SEQUENCE</scope>
    <source>
        <strain evidence="11">UTEX B ZZ1240</strain>
    </source>
</reference>
<dbReference type="OrthoDB" id="75343at2759"/>
<dbReference type="PANTHER" id="PTHR14110:SF0">
    <property type="entry name" value="MITOCHONDRIAL IMPORT INNER MEMBRANE TRANSLOCASE SUBUNIT TIM22"/>
    <property type="match status" value="1"/>
</dbReference>
<dbReference type="InterPro" id="IPR039175">
    <property type="entry name" value="TIM22"/>
</dbReference>
<sequence length="263" mass="27188">MRTPAVTVLCFSLLCSSVLGLACTSSVVLSSPVRRSRKGQSPLALVVLRPPEDGVLVPVSAPTADCRAIVAARDALEAAVAPLTTIAKTASGRSESGFFECCMEVGLTTVGSLVSGGVLGYIIGWGIGIAQKGAFEGGLGNAIKAMHAKGRQTGSSWGLITACFSGFTSAARVMRGREDHWNSILGSCGTGAVMCRDRGVGGMLQGCLAYGAFSYILDMVGGHPSVTDELDFVDIAVDNEGGSRSRQRRRLSKSARPAVGRTS</sequence>
<comment type="function">
    <text evidence="8">Essential core component of the TIM22 complex, a complex that mediates the import and insertion of multi-pass transmembrane proteins into the mitochondrial inner membrane. In the TIM22 complex, it constitutes the voltage-activated and signal-gated channel. Forms a twin-pore translocase that uses the membrane potential as external driving force in 2 voltage-dependent steps.</text>
</comment>
<dbReference type="GO" id="GO:0030943">
    <property type="term" value="F:mitochondrion targeting sequence binding"/>
    <property type="evidence" value="ECO:0007669"/>
    <property type="project" value="TreeGrafter"/>
</dbReference>
<keyword evidence="5" id="KW-1133">Transmembrane helix</keyword>
<proteinExistence type="inferred from homology"/>
<evidence type="ECO:0000256" key="3">
    <source>
        <dbReference type="ARBA" id="ARBA00022692"/>
    </source>
</evidence>
<keyword evidence="3" id="KW-0812">Transmembrane</keyword>
<accession>A0A835Z765</accession>
<keyword evidence="8" id="KW-0811">Translocation</keyword>
<evidence type="ECO:0000256" key="1">
    <source>
        <dbReference type="ARBA" id="ARBA00004448"/>
    </source>
</evidence>
<keyword evidence="10" id="KW-0732">Signal</keyword>
<evidence type="ECO:0000256" key="9">
    <source>
        <dbReference type="SAM" id="MobiDB-lite"/>
    </source>
</evidence>
<feature type="region of interest" description="Disordered" evidence="9">
    <location>
        <begin position="243"/>
        <end position="263"/>
    </location>
</feature>
<organism evidence="11 12">
    <name type="scientific">Tribonema minus</name>
    <dbReference type="NCBI Taxonomy" id="303371"/>
    <lineage>
        <taxon>Eukaryota</taxon>
        <taxon>Sar</taxon>
        <taxon>Stramenopiles</taxon>
        <taxon>Ochrophyta</taxon>
        <taxon>PX clade</taxon>
        <taxon>Xanthophyceae</taxon>
        <taxon>Tribonematales</taxon>
        <taxon>Tribonemataceae</taxon>
        <taxon>Tribonema</taxon>
    </lineage>
</organism>
<evidence type="ECO:0000313" key="11">
    <source>
        <dbReference type="EMBL" id="KAG5187708.1"/>
    </source>
</evidence>
<name>A0A835Z765_9STRA</name>
<keyword evidence="7" id="KW-0472">Membrane</keyword>
<dbReference type="Pfam" id="PF02466">
    <property type="entry name" value="Tim17"/>
    <property type="match status" value="1"/>
</dbReference>
<dbReference type="PANTHER" id="PTHR14110">
    <property type="entry name" value="MITOCHONDRIAL IMPORT INNER MEMBRANE TRANSLOCASE SUBUNIT TIM22"/>
    <property type="match status" value="1"/>
</dbReference>
<dbReference type="Proteomes" id="UP000664859">
    <property type="component" value="Unassembled WGS sequence"/>
</dbReference>
<keyword evidence="8" id="KW-0813">Transport</keyword>
<dbReference type="GO" id="GO:0008320">
    <property type="term" value="F:protein transmembrane transporter activity"/>
    <property type="evidence" value="ECO:0007669"/>
    <property type="project" value="UniProtKB-UniRule"/>
</dbReference>
<feature type="signal peptide" evidence="10">
    <location>
        <begin position="1"/>
        <end position="20"/>
    </location>
</feature>
<comment type="subcellular location">
    <subcellularLocation>
        <location evidence="1 8">Mitochondrion inner membrane</location>
        <topology evidence="1 8">Multi-pass membrane protein</topology>
    </subcellularLocation>
</comment>
<evidence type="ECO:0000256" key="7">
    <source>
        <dbReference type="ARBA" id="ARBA00023136"/>
    </source>
</evidence>
<keyword evidence="8" id="KW-0653">Protein transport</keyword>
<keyword evidence="6 8" id="KW-0496">Mitochondrion</keyword>
<dbReference type="GO" id="GO:0042721">
    <property type="term" value="C:TIM22 mitochondrial import inner membrane insertion complex"/>
    <property type="evidence" value="ECO:0007669"/>
    <property type="project" value="UniProtKB-UniRule"/>
</dbReference>
<keyword evidence="4 8" id="KW-0999">Mitochondrion inner membrane</keyword>
<evidence type="ECO:0000256" key="10">
    <source>
        <dbReference type="SAM" id="SignalP"/>
    </source>
</evidence>
<comment type="similarity">
    <text evidence="2 8">Belongs to the Tim17/Tim22/Tim23 family.</text>
</comment>
<evidence type="ECO:0000256" key="5">
    <source>
        <dbReference type="ARBA" id="ARBA00022989"/>
    </source>
</evidence>
<dbReference type="GO" id="GO:0045039">
    <property type="term" value="P:protein insertion into mitochondrial inner membrane"/>
    <property type="evidence" value="ECO:0007669"/>
    <property type="project" value="UniProtKB-UniRule"/>
</dbReference>